<sequence>MKSTRMGIPTTTRKASSSFAASLHRLATAAVTFVAVITATAIEDLDEALLNDIVESYSSHVPTECNTQAQSSSFSFDYDWPGTNPQSGWNVDYVARNYEEGLFQAIMSHTDANNANRSWTIRIGTGGNMYSVLFPNSLGEIIPPQNHPDAPWIDEVQQMVAVAGALSSNPNNAQQCPGGYAQRDNDLLCKKYFIHNAGSYQRDAPYTNSPFYSTSLARHCHGNTCTFMSWGSHAHVVTPFTSPALYINRYTNCNNGIIEHTQMIHNFANPSDPLAIPENDLNHFNVAWGGVRPSKLPFVLEPSNIDTLDYENVNSIDPLPLCLWSGNDDRGRAAPRNLPDTGGYTTFVENGLLVNRTLSPLLPPCRRPNVTCGTTTDPTLSCMVDTCTEAQIATGGYVRMALKVAPNSTPNCLSDGVVMNGLVSLQCDFHDVGFGRHAALLTSYDKCSPWTDIGLFNGRTRQGMNIFQLKQWSISPTTKRMSFVVYATDKVAAQNTVNSMFNNTDRATDLVIELRALRKNRDSFSSPRATIQSPTMSIPFQTLPAEYNPSALNAFTYVYGRGEDYALNGIQGLGRRRMGSTAETGGRDYTVFSVNWQSGARLEPSSTYTNRGYYFVSDLGSVKATADSLRNKVAIDKIELEQWSPRKVEIYKRGTNFVVRAAPSSGGLSTTCASFSASLACSGWSTPKAGHVPYFYVKCQNSTYLGPNPYRFTPSFGSRFPGHGSAADQRFVRSYVCDGMIWSGRERILNADAEDALDDFRAEDVAESAGGFETGTDPPFVRPTWKLMGFFPIDGASCASLETDTYEETVCDPVPTSSPSSSPTTSNPTTSKPTSCGIANDGRMPAPCPCGGLGCWGEDTTGQCCSKFCRITNLGSSFCKASPTPAPTPPPTTSKPTSCGIANDGRMPGACPCGGPGCWGEDTTGQCCSKFCRITYLGSSFCKGSPTPAPTSRPTSPIF</sequence>
<dbReference type="AlphaFoldDB" id="A0ABD3R4Q0"/>
<dbReference type="EMBL" id="JALLPB020000763">
    <property type="protein sequence ID" value="KAL3806641.1"/>
    <property type="molecule type" value="Genomic_DNA"/>
</dbReference>
<gene>
    <name evidence="2" type="ORF">ACHAXA_001943</name>
</gene>
<keyword evidence="3" id="KW-1185">Reference proteome</keyword>
<reference evidence="2 3" key="1">
    <citation type="submission" date="2024-10" db="EMBL/GenBank/DDBJ databases">
        <title>Updated reference genomes for cyclostephanoid diatoms.</title>
        <authorList>
            <person name="Roberts W.R."/>
            <person name="Alverson A.J."/>
        </authorList>
    </citation>
    <scope>NUCLEOTIDE SEQUENCE [LARGE SCALE GENOMIC DNA]</scope>
    <source>
        <strain evidence="2 3">AJA228-03</strain>
    </source>
</reference>
<feature type="compositionally biased region" description="Low complexity" evidence="1">
    <location>
        <begin position="813"/>
        <end position="835"/>
    </location>
</feature>
<evidence type="ECO:0000256" key="1">
    <source>
        <dbReference type="SAM" id="MobiDB-lite"/>
    </source>
</evidence>
<evidence type="ECO:0000313" key="2">
    <source>
        <dbReference type="EMBL" id="KAL3806641.1"/>
    </source>
</evidence>
<protein>
    <submittedName>
        <fullName evidence="2">Uncharacterized protein</fullName>
    </submittedName>
</protein>
<comment type="caution">
    <text evidence="2">The sequence shown here is derived from an EMBL/GenBank/DDBJ whole genome shotgun (WGS) entry which is preliminary data.</text>
</comment>
<organism evidence="2 3">
    <name type="scientific">Cyclostephanos tholiformis</name>
    <dbReference type="NCBI Taxonomy" id="382380"/>
    <lineage>
        <taxon>Eukaryota</taxon>
        <taxon>Sar</taxon>
        <taxon>Stramenopiles</taxon>
        <taxon>Ochrophyta</taxon>
        <taxon>Bacillariophyta</taxon>
        <taxon>Coscinodiscophyceae</taxon>
        <taxon>Thalassiosirophycidae</taxon>
        <taxon>Stephanodiscales</taxon>
        <taxon>Stephanodiscaceae</taxon>
        <taxon>Cyclostephanos</taxon>
    </lineage>
</organism>
<accession>A0ABD3R4Q0</accession>
<proteinExistence type="predicted"/>
<feature type="region of interest" description="Disordered" evidence="1">
    <location>
        <begin position="809"/>
        <end position="836"/>
    </location>
</feature>
<name>A0ABD3R4Q0_9STRA</name>
<evidence type="ECO:0000313" key="3">
    <source>
        <dbReference type="Proteomes" id="UP001530377"/>
    </source>
</evidence>
<dbReference type="Proteomes" id="UP001530377">
    <property type="component" value="Unassembled WGS sequence"/>
</dbReference>